<reference evidence="9 10" key="1">
    <citation type="submission" date="2019-01" db="EMBL/GenBank/DDBJ databases">
        <authorList>
            <person name="Ferrante I. M."/>
        </authorList>
    </citation>
    <scope>NUCLEOTIDE SEQUENCE [LARGE SCALE GENOMIC DNA]</scope>
    <source>
        <strain evidence="9 10">B856</strain>
    </source>
</reference>
<dbReference type="EMBL" id="CAACVS010000531">
    <property type="protein sequence ID" value="VEU43281.1"/>
    <property type="molecule type" value="Genomic_DNA"/>
</dbReference>
<protein>
    <recommendedName>
        <fullName evidence="8">Mur ligase C-terminal domain-containing protein</fullName>
    </recommendedName>
</protein>
<evidence type="ECO:0000256" key="3">
    <source>
        <dbReference type="ARBA" id="ARBA00022723"/>
    </source>
</evidence>
<evidence type="ECO:0000256" key="7">
    <source>
        <dbReference type="SAM" id="MobiDB-lite"/>
    </source>
</evidence>
<evidence type="ECO:0000256" key="6">
    <source>
        <dbReference type="ARBA" id="ARBA00022842"/>
    </source>
</evidence>
<dbReference type="SUPFAM" id="SSF53623">
    <property type="entry name" value="MurD-like peptide ligases, catalytic domain"/>
    <property type="match status" value="1"/>
</dbReference>
<organism evidence="9 10">
    <name type="scientific">Pseudo-nitzschia multistriata</name>
    <dbReference type="NCBI Taxonomy" id="183589"/>
    <lineage>
        <taxon>Eukaryota</taxon>
        <taxon>Sar</taxon>
        <taxon>Stramenopiles</taxon>
        <taxon>Ochrophyta</taxon>
        <taxon>Bacillariophyta</taxon>
        <taxon>Bacillariophyceae</taxon>
        <taxon>Bacillariophycidae</taxon>
        <taxon>Bacillariales</taxon>
        <taxon>Bacillariaceae</taxon>
        <taxon>Pseudo-nitzschia</taxon>
    </lineage>
</organism>
<dbReference type="PANTHER" id="PTHR11136:SF0">
    <property type="entry name" value="DIHYDROFOLATE SYNTHETASE-RELATED"/>
    <property type="match status" value="1"/>
</dbReference>
<keyword evidence="5" id="KW-0067">ATP-binding</keyword>
<dbReference type="Pfam" id="PF02875">
    <property type="entry name" value="Mur_ligase_C"/>
    <property type="match status" value="1"/>
</dbReference>
<dbReference type="PROSITE" id="PS01012">
    <property type="entry name" value="FOLYLPOLYGLU_SYNT_2"/>
    <property type="match status" value="1"/>
</dbReference>
<feature type="region of interest" description="Disordered" evidence="7">
    <location>
        <begin position="365"/>
        <end position="384"/>
    </location>
</feature>
<feature type="compositionally biased region" description="Low complexity" evidence="7">
    <location>
        <begin position="63"/>
        <end position="84"/>
    </location>
</feature>
<dbReference type="Proteomes" id="UP000291116">
    <property type="component" value="Unassembled WGS sequence"/>
</dbReference>
<evidence type="ECO:0000256" key="1">
    <source>
        <dbReference type="ARBA" id="ARBA00008276"/>
    </source>
</evidence>
<name>A0A448ZMM0_9STRA</name>
<evidence type="ECO:0000313" key="10">
    <source>
        <dbReference type="Proteomes" id="UP000291116"/>
    </source>
</evidence>
<accession>A0A448ZMM0</accession>
<dbReference type="PANTHER" id="PTHR11136">
    <property type="entry name" value="FOLYLPOLYGLUTAMATE SYNTHASE-RELATED"/>
    <property type="match status" value="1"/>
</dbReference>
<dbReference type="GO" id="GO:0005524">
    <property type="term" value="F:ATP binding"/>
    <property type="evidence" value="ECO:0007669"/>
    <property type="project" value="UniProtKB-KW"/>
</dbReference>
<dbReference type="Gene3D" id="3.90.190.20">
    <property type="entry name" value="Mur ligase, C-terminal domain"/>
    <property type="match status" value="1"/>
</dbReference>
<gene>
    <name evidence="9" type="ORF">PSNMU_V1.4_AUG-EV-PASAV3_0103320</name>
</gene>
<dbReference type="SUPFAM" id="SSF53244">
    <property type="entry name" value="MurD-like peptide ligases, peptide-binding domain"/>
    <property type="match status" value="1"/>
</dbReference>
<dbReference type="NCBIfam" id="TIGR01499">
    <property type="entry name" value="folC"/>
    <property type="match status" value="1"/>
</dbReference>
<dbReference type="GO" id="GO:0004326">
    <property type="term" value="F:tetrahydrofolylpolyglutamate synthase activity"/>
    <property type="evidence" value="ECO:0007669"/>
    <property type="project" value="InterPro"/>
</dbReference>
<keyword evidence="2" id="KW-0436">Ligase</keyword>
<comment type="similarity">
    <text evidence="1">Belongs to the folylpolyglutamate synthase family.</text>
</comment>
<dbReference type="GO" id="GO:0005739">
    <property type="term" value="C:mitochondrion"/>
    <property type="evidence" value="ECO:0007669"/>
    <property type="project" value="TreeGrafter"/>
</dbReference>
<dbReference type="GO" id="GO:0005829">
    <property type="term" value="C:cytosol"/>
    <property type="evidence" value="ECO:0007669"/>
    <property type="project" value="TreeGrafter"/>
</dbReference>
<dbReference type="InterPro" id="IPR004101">
    <property type="entry name" value="Mur_ligase_C"/>
</dbReference>
<evidence type="ECO:0000259" key="8">
    <source>
        <dbReference type="Pfam" id="PF02875"/>
    </source>
</evidence>
<feature type="domain" description="Mur ligase C-terminal" evidence="8">
    <location>
        <begin position="427"/>
        <end position="556"/>
    </location>
</feature>
<keyword evidence="10" id="KW-1185">Reference proteome</keyword>
<evidence type="ECO:0000256" key="2">
    <source>
        <dbReference type="ARBA" id="ARBA00022598"/>
    </source>
</evidence>
<keyword evidence="3" id="KW-0479">Metal-binding</keyword>
<sequence length="598" mass="65468">MQAAVPQMLSSRSKTIATTATAILFRRFTTTTTTVSGFRLVSPAHRPSLRAFDPRQSPLLLASNPPGTRTPSSSSSPIRRYLSSAGQNNDGSADSSNSSTARASFSVPDMGTDEKDNDGVTTTDDKYTGYEKWVRRLYATNMFHPVKLGLENMHLLHKLLGNPMDDPDRVVVHVAGTNGKGSVCLKIANTLRHQQRKDQNGRPLNVGIFCSPHVSSFRERMQVNGKMITEEEVIELLPQIYDLCLPENNDIPATFFEITTALAFLFFAKRGADVVVLETGLGGRLDATNVIANPALSIITSIGLEHTRILGDTIELIAVEKGGIIKKDRPVLVGPHCPHDVLTECARQKGAGRYYTPSLVQGTLRDFENPPSEESATSEDPADYDIENQDIAKAALVLLEQSHGDIFGKRLSPEEIDLHTSIRPPCRFETIRKDDATVILDVAHNPSAMEYLVYKLKTTYPGTPFRFVAGMSSDKDLGQCARALLSATDGSSHNIHLVQAAHPRAASLENILAAEPRLESAAHYDFDDRSITKQVLKALELTKENKNGELLVVCGSVFLMAETREALGIDEPRDSDYITEMAGAGIRHGQENFGNTKM</sequence>
<feature type="compositionally biased region" description="Basic and acidic residues" evidence="7">
    <location>
        <begin position="112"/>
        <end position="123"/>
    </location>
</feature>
<evidence type="ECO:0000256" key="5">
    <source>
        <dbReference type="ARBA" id="ARBA00022840"/>
    </source>
</evidence>
<dbReference type="OrthoDB" id="5212574at2759"/>
<feature type="region of interest" description="Disordered" evidence="7">
    <location>
        <begin position="48"/>
        <end position="123"/>
    </location>
</feature>
<dbReference type="InterPro" id="IPR018109">
    <property type="entry name" value="Folylpolyglutamate_synth_CS"/>
</dbReference>
<dbReference type="InterPro" id="IPR001645">
    <property type="entry name" value="Folylpolyglutamate_synth"/>
</dbReference>
<evidence type="ECO:0000313" key="9">
    <source>
        <dbReference type="EMBL" id="VEU43281.1"/>
    </source>
</evidence>
<proteinExistence type="inferred from homology"/>
<dbReference type="Gene3D" id="3.40.1190.10">
    <property type="entry name" value="Mur-like, catalytic domain"/>
    <property type="match status" value="1"/>
</dbReference>
<dbReference type="GO" id="GO:0008841">
    <property type="term" value="F:dihydrofolate synthase activity"/>
    <property type="evidence" value="ECO:0007669"/>
    <property type="project" value="TreeGrafter"/>
</dbReference>
<dbReference type="AlphaFoldDB" id="A0A448ZMM0"/>
<dbReference type="GO" id="GO:0046872">
    <property type="term" value="F:metal ion binding"/>
    <property type="evidence" value="ECO:0007669"/>
    <property type="project" value="UniProtKB-KW"/>
</dbReference>
<dbReference type="InterPro" id="IPR036565">
    <property type="entry name" value="Mur-like_cat_sf"/>
</dbReference>
<feature type="compositionally biased region" description="Low complexity" evidence="7">
    <location>
        <begin position="92"/>
        <end position="106"/>
    </location>
</feature>
<evidence type="ECO:0000256" key="4">
    <source>
        <dbReference type="ARBA" id="ARBA00022741"/>
    </source>
</evidence>
<keyword evidence="6" id="KW-0460">Magnesium</keyword>
<dbReference type="InterPro" id="IPR036615">
    <property type="entry name" value="Mur_ligase_C_dom_sf"/>
</dbReference>
<keyword evidence="4" id="KW-0547">Nucleotide-binding</keyword>